<dbReference type="EMBL" id="MU003716">
    <property type="protein sequence ID" value="KAF2803750.1"/>
    <property type="molecule type" value="Genomic_DNA"/>
</dbReference>
<dbReference type="AlphaFoldDB" id="A0A6A6Y515"/>
<feature type="non-terminal residue" evidence="1">
    <location>
        <position position="1"/>
    </location>
</feature>
<dbReference type="Proteomes" id="UP000504636">
    <property type="component" value="Unplaced"/>
</dbReference>
<dbReference type="GeneID" id="54455351"/>
<reference evidence="3" key="3">
    <citation type="submission" date="2025-04" db="UniProtKB">
        <authorList>
            <consortium name="RefSeq"/>
        </authorList>
    </citation>
    <scope>IDENTIFICATION</scope>
    <source>
        <strain evidence="3">CBS 304.34</strain>
    </source>
</reference>
<reference evidence="3" key="2">
    <citation type="submission" date="2020-04" db="EMBL/GenBank/DDBJ databases">
        <authorList>
            <consortium name="NCBI Genome Project"/>
        </authorList>
    </citation>
    <scope>NUCLEOTIDE SEQUENCE</scope>
    <source>
        <strain evidence="3">CBS 304.34</strain>
    </source>
</reference>
<accession>A0A6A6Y515</accession>
<name>A0A6A6Y515_9PEZI</name>
<evidence type="ECO:0000313" key="1">
    <source>
        <dbReference type="EMBL" id="KAF2803750.1"/>
    </source>
</evidence>
<dbReference type="RefSeq" id="XP_033570714.1">
    <property type="nucleotide sequence ID" value="XM_033714458.1"/>
</dbReference>
<evidence type="ECO:0000313" key="3">
    <source>
        <dbReference type="RefSeq" id="XP_033570714.1"/>
    </source>
</evidence>
<keyword evidence="2" id="KW-1185">Reference proteome</keyword>
<evidence type="ECO:0000313" key="2">
    <source>
        <dbReference type="Proteomes" id="UP000504636"/>
    </source>
</evidence>
<proteinExistence type="predicted"/>
<dbReference type="OrthoDB" id="4936034at2759"/>
<sequence length="124" mass="14132">SEFDDEVDDSDLPSGHIWAYPCKLLSCPDYGKSWQLRSSFLAHLQDREAHISTATTPAARRSIELAWRYATDPYLPPRAAPCFLSREDPDEQVWDYGFKDDTGKVITDTGTLKEMEIHKAALRQ</sequence>
<evidence type="ECO:0008006" key="4">
    <source>
        <dbReference type="Google" id="ProtNLM"/>
    </source>
</evidence>
<organism evidence="1">
    <name type="scientific">Mytilinidion resinicola</name>
    <dbReference type="NCBI Taxonomy" id="574789"/>
    <lineage>
        <taxon>Eukaryota</taxon>
        <taxon>Fungi</taxon>
        <taxon>Dikarya</taxon>
        <taxon>Ascomycota</taxon>
        <taxon>Pezizomycotina</taxon>
        <taxon>Dothideomycetes</taxon>
        <taxon>Pleosporomycetidae</taxon>
        <taxon>Mytilinidiales</taxon>
        <taxon>Mytilinidiaceae</taxon>
        <taxon>Mytilinidion</taxon>
    </lineage>
</organism>
<gene>
    <name evidence="1 3" type="ORF">BDZ99DRAFT_347955</name>
</gene>
<protein>
    <recommendedName>
        <fullName evidence="4">C2H2-type domain-containing protein</fullName>
    </recommendedName>
</protein>
<feature type="non-terminal residue" evidence="1">
    <location>
        <position position="124"/>
    </location>
</feature>
<reference evidence="1 3" key="1">
    <citation type="journal article" date="2020" name="Stud. Mycol.">
        <title>101 Dothideomycetes genomes: a test case for predicting lifestyles and emergence of pathogens.</title>
        <authorList>
            <person name="Haridas S."/>
            <person name="Albert R."/>
            <person name="Binder M."/>
            <person name="Bloem J."/>
            <person name="Labutti K."/>
            <person name="Salamov A."/>
            <person name="Andreopoulos B."/>
            <person name="Baker S."/>
            <person name="Barry K."/>
            <person name="Bills G."/>
            <person name="Bluhm B."/>
            <person name="Cannon C."/>
            <person name="Castanera R."/>
            <person name="Culley D."/>
            <person name="Daum C."/>
            <person name="Ezra D."/>
            <person name="Gonzalez J."/>
            <person name="Henrissat B."/>
            <person name="Kuo A."/>
            <person name="Liang C."/>
            <person name="Lipzen A."/>
            <person name="Lutzoni F."/>
            <person name="Magnuson J."/>
            <person name="Mondo S."/>
            <person name="Nolan M."/>
            <person name="Ohm R."/>
            <person name="Pangilinan J."/>
            <person name="Park H.-J."/>
            <person name="Ramirez L."/>
            <person name="Alfaro M."/>
            <person name="Sun H."/>
            <person name="Tritt A."/>
            <person name="Yoshinaga Y."/>
            <person name="Zwiers L.-H."/>
            <person name="Turgeon B."/>
            <person name="Goodwin S."/>
            <person name="Spatafora J."/>
            <person name="Crous P."/>
            <person name="Grigoriev I."/>
        </authorList>
    </citation>
    <scope>NUCLEOTIDE SEQUENCE</scope>
    <source>
        <strain evidence="1 3">CBS 304.34</strain>
    </source>
</reference>